<proteinExistence type="predicted"/>
<evidence type="ECO:0000259" key="1">
    <source>
        <dbReference type="Pfam" id="PF00350"/>
    </source>
</evidence>
<dbReference type="Pfam" id="PF00350">
    <property type="entry name" value="Dynamin_N"/>
    <property type="match status" value="1"/>
</dbReference>
<name>A0A3B0YG12_9ZZZZ</name>
<accession>A0A3B0YG12</accession>
<protein>
    <recommendedName>
        <fullName evidence="1">Dynamin N-terminal domain-containing protein</fullName>
    </recommendedName>
</protein>
<feature type="non-terminal residue" evidence="2">
    <location>
        <position position="368"/>
    </location>
</feature>
<gene>
    <name evidence="2" type="ORF">MNBD_GAMMA14-2207</name>
</gene>
<reference evidence="2" key="1">
    <citation type="submission" date="2018-06" db="EMBL/GenBank/DDBJ databases">
        <authorList>
            <person name="Zhirakovskaya E."/>
        </authorList>
    </citation>
    <scope>NUCLEOTIDE SEQUENCE</scope>
</reference>
<dbReference type="EMBL" id="UOFM01000329">
    <property type="protein sequence ID" value="VAW79848.1"/>
    <property type="molecule type" value="Genomic_DNA"/>
</dbReference>
<feature type="domain" description="Dynamin N-terminal" evidence="1">
    <location>
        <begin position="81"/>
        <end position="301"/>
    </location>
</feature>
<dbReference type="SUPFAM" id="SSF52540">
    <property type="entry name" value="P-loop containing nucleoside triphosphate hydrolases"/>
    <property type="match status" value="1"/>
</dbReference>
<dbReference type="AlphaFoldDB" id="A0A3B0YG12"/>
<dbReference type="InterPro" id="IPR045063">
    <property type="entry name" value="Dynamin_N"/>
</dbReference>
<dbReference type="InterPro" id="IPR027417">
    <property type="entry name" value="P-loop_NTPase"/>
</dbReference>
<dbReference type="PANTHER" id="PTHR43681">
    <property type="entry name" value="TRANSMEMBRANE GTPASE FZO"/>
    <property type="match status" value="1"/>
</dbReference>
<dbReference type="Gene3D" id="3.40.50.300">
    <property type="entry name" value="P-loop containing nucleotide triphosphate hydrolases"/>
    <property type="match status" value="1"/>
</dbReference>
<dbReference type="InterPro" id="IPR051943">
    <property type="entry name" value="TRAFAC_Dynamin-like_GTPase"/>
</dbReference>
<evidence type="ECO:0000313" key="2">
    <source>
        <dbReference type="EMBL" id="VAW79848.1"/>
    </source>
</evidence>
<organism evidence="2">
    <name type="scientific">hydrothermal vent metagenome</name>
    <dbReference type="NCBI Taxonomy" id="652676"/>
    <lineage>
        <taxon>unclassified sequences</taxon>
        <taxon>metagenomes</taxon>
        <taxon>ecological metagenomes</taxon>
    </lineage>
</organism>
<sequence>MRFGVKLAMPVHQAFILSGKKCMQQDQLDRRLKNYTRWREKLIHNVQLFQEWLETHQLASSEQEFRIFETLEALRNDHLTIAFVAEFSRGKTELINALFFAHFGQRLLPSEAGRTTMCPTELFYDPDTPDAYIRLLPIETRLKDKSIADFKHEPVHWSHTPLNINDPEQIAQALHEVIKTRHVPLEKARELGLYDEAADPAFKATGKRPEQVEIPCWRHAMVNFPHELLKQGLVILDTPGLNAMGSEPELTLSMLPSAQAVLFLLAADTGVTRSDMEMWEHHVSAVRSKSHSNVIVVLNKIDTLWDELKTSTAVKASIESQRIASAEQLGISPELVFPMSAQKALLAKIRGEKKLLNDSRLPELENYI</sequence>
<dbReference type="PANTHER" id="PTHR43681:SF1">
    <property type="entry name" value="SARCALUMENIN"/>
    <property type="match status" value="1"/>
</dbReference>